<dbReference type="EMBL" id="RRYP01007278">
    <property type="protein sequence ID" value="TNV80614.1"/>
    <property type="molecule type" value="Genomic_DNA"/>
</dbReference>
<proteinExistence type="predicted"/>
<gene>
    <name evidence="1" type="ORF">FGO68_gene11331</name>
</gene>
<comment type="caution">
    <text evidence="1">The sequence shown here is derived from an EMBL/GenBank/DDBJ whole genome shotgun (WGS) entry which is preliminary data.</text>
</comment>
<name>A0A8J8T3A4_HALGN</name>
<keyword evidence="2" id="KW-1185">Reference proteome</keyword>
<evidence type="ECO:0000313" key="1">
    <source>
        <dbReference type="EMBL" id="TNV80614.1"/>
    </source>
</evidence>
<organism evidence="1 2">
    <name type="scientific">Halteria grandinella</name>
    <dbReference type="NCBI Taxonomy" id="5974"/>
    <lineage>
        <taxon>Eukaryota</taxon>
        <taxon>Sar</taxon>
        <taxon>Alveolata</taxon>
        <taxon>Ciliophora</taxon>
        <taxon>Intramacronucleata</taxon>
        <taxon>Spirotrichea</taxon>
        <taxon>Stichotrichia</taxon>
        <taxon>Sporadotrichida</taxon>
        <taxon>Halteriidae</taxon>
        <taxon>Halteria</taxon>
    </lineage>
</organism>
<protein>
    <submittedName>
        <fullName evidence="1">Uncharacterized protein</fullName>
    </submittedName>
</protein>
<dbReference type="AlphaFoldDB" id="A0A8J8T3A4"/>
<dbReference type="Proteomes" id="UP000785679">
    <property type="component" value="Unassembled WGS sequence"/>
</dbReference>
<sequence>MKIYYCQNFSKLLTELPRSVNDLTLDYSTGSNESECGKTRKFRKLKLLNCKNTLHILSRYAAESLTIDGECLLQPGVIEYLTQMDCKQITVRTFMLKCEQLIKFFSCKSKANKYIECSRINYSQIEQVEWAFKYFTQKCLNKEINIFIDEKIKNAKVIFETLFRGSLKDFQNKRIGGSANFNSNVCFKNPDTHTQSLYTNSLDLAVLALNNCRGLIKLQIFPNWYSYNQQKLVVEKLSLQELEIGCIDGALLSDILKKSKDTLHSFNNMRKSC</sequence>
<accession>A0A8J8T3A4</accession>
<reference evidence="1" key="1">
    <citation type="submission" date="2019-06" db="EMBL/GenBank/DDBJ databases">
        <authorList>
            <person name="Zheng W."/>
        </authorList>
    </citation>
    <scope>NUCLEOTIDE SEQUENCE</scope>
    <source>
        <strain evidence="1">QDHG01</strain>
    </source>
</reference>
<evidence type="ECO:0000313" key="2">
    <source>
        <dbReference type="Proteomes" id="UP000785679"/>
    </source>
</evidence>